<dbReference type="EMBL" id="UFQS01000037">
    <property type="protein sequence ID" value="SSW97993.1"/>
    <property type="molecule type" value="Genomic_DNA"/>
</dbReference>
<evidence type="ECO:0000256" key="4">
    <source>
        <dbReference type="RuleBase" id="RU004262"/>
    </source>
</evidence>
<dbReference type="SUPFAM" id="SSF53474">
    <property type="entry name" value="alpha/beta-Hydrolases"/>
    <property type="match status" value="1"/>
</dbReference>
<evidence type="ECO:0000313" key="7">
    <source>
        <dbReference type="EMBL" id="SSW97993.1"/>
    </source>
</evidence>
<protein>
    <submittedName>
        <fullName evidence="8">CSON009542 protein</fullName>
    </submittedName>
</protein>
<dbReference type="CDD" id="cd00707">
    <property type="entry name" value="Pancreat_lipase_like"/>
    <property type="match status" value="1"/>
</dbReference>
<dbReference type="InterPro" id="IPR013818">
    <property type="entry name" value="Lipase"/>
</dbReference>
<accession>A0A336LPA1</accession>
<reference evidence="7" key="1">
    <citation type="submission" date="2018-04" db="EMBL/GenBank/DDBJ databases">
        <authorList>
            <person name="Go L.Y."/>
            <person name="Mitchell J.A."/>
        </authorList>
    </citation>
    <scope>NUCLEOTIDE SEQUENCE</scope>
    <source>
        <tissue evidence="7">Whole organism</tissue>
    </source>
</reference>
<feature type="chain" id="PRO_5033778287" evidence="5">
    <location>
        <begin position="18"/>
        <end position="354"/>
    </location>
</feature>
<dbReference type="GO" id="GO:0016042">
    <property type="term" value="P:lipid catabolic process"/>
    <property type="evidence" value="ECO:0007669"/>
    <property type="project" value="TreeGrafter"/>
</dbReference>
<dbReference type="VEuPathDB" id="VectorBase:CSON009542"/>
<dbReference type="EMBL" id="UFQT01000037">
    <property type="protein sequence ID" value="SSX18379.1"/>
    <property type="molecule type" value="Genomic_DNA"/>
</dbReference>
<dbReference type="AlphaFoldDB" id="A0A336LPA1"/>
<dbReference type="PANTHER" id="PTHR11610">
    <property type="entry name" value="LIPASE"/>
    <property type="match status" value="1"/>
</dbReference>
<dbReference type="GO" id="GO:0017171">
    <property type="term" value="F:serine hydrolase activity"/>
    <property type="evidence" value="ECO:0007669"/>
    <property type="project" value="TreeGrafter"/>
</dbReference>
<keyword evidence="5" id="KW-0732">Signal</keyword>
<keyword evidence="3" id="KW-0964">Secreted</keyword>
<dbReference type="PANTHER" id="PTHR11610:SF173">
    <property type="entry name" value="LIPASE DOMAIN-CONTAINING PROTEIN-RELATED"/>
    <property type="match status" value="1"/>
</dbReference>
<dbReference type="FunFam" id="3.40.50.1820:FF:000076">
    <property type="entry name" value="phospholipase A1"/>
    <property type="match status" value="1"/>
</dbReference>
<comment type="similarity">
    <text evidence="2 4">Belongs to the AB hydrolase superfamily. Lipase family.</text>
</comment>
<dbReference type="InterPro" id="IPR029058">
    <property type="entry name" value="AB_hydrolase_fold"/>
</dbReference>
<gene>
    <name evidence="8" type="primary">CSON009542</name>
</gene>
<name>A0A336LPA1_CULSO</name>
<feature type="signal peptide" evidence="5">
    <location>
        <begin position="1"/>
        <end position="17"/>
    </location>
</feature>
<evidence type="ECO:0000256" key="2">
    <source>
        <dbReference type="ARBA" id="ARBA00010701"/>
    </source>
</evidence>
<comment type="subcellular location">
    <subcellularLocation>
        <location evidence="1">Secreted</location>
    </subcellularLocation>
</comment>
<sequence>MQFLTVILILFISNVLGQTHTDLQLLAQMDPDYGTTWMFLPDGEGNPQIAYLTFPNTSITGKDGMNIMMDDPQIFYYLYRKNSINSPKIFKMSDNSYQSILSSNENYDPSKDTKIVIHGWKNTYQSNVGQMIKNSYLSKEDHNVFVVDWSSMADDNFYVRSAYSTRRVGQTTASLIDYIVQERGTDINRVHVIGHSLGAQTAGFTGMNTKSGKIGRITGLDPAKPLFTDKEPNTRLDPSDAQFVDVIHTCSGVVGSDEPLGTVDFWPNGGQMSQPGCAMEFAGVCSHGKSYEFFADSIVNSDRPFQAYPCENYSEFKKGRCLTNPTFMGDQTPRNVKGSYYLMTRSKTPFALIW</sequence>
<reference evidence="8" key="2">
    <citation type="submission" date="2018-07" db="EMBL/GenBank/DDBJ databases">
        <authorList>
            <person name="Quirk P.G."/>
            <person name="Krulwich T.A."/>
        </authorList>
    </citation>
    <scope>NUCLEOTIDE SEQUENCE</scope>
</reference>
<organism evidence="8">
    <name type="scientific">Culicoides sonorensis</name>
    <name type="common">Biting midge</name>
    <dbReference type="NCBI Taxonomy" id="179676"/>
    <lineage>
        <taxon>Eukaryota</taxon>
        <taxon>Metazoa</taxon>
        <taxon>Ecdysozoa</taxon>
        <taxon>Arthropoda</taxon>
        <taxon>Hexapoda</taxon>
        <taxon>Insecta</taxon>
        <taxon>Pterygota</taxon>
        <taxon>Neoptera</taxon>
        <taxon>Endopterygota</taxon>
        <taxon>Diptera</taxon>
        <taxon>Nematocera</taxon>
        <taxon>Chironomoidea</taxon>
        <taxon>Ceratopogonidae</taxon>
        <taxon>Ceratopogoninae</taxon>
        <taxon>Culicoides</taxon>
        <taxon>Monoculicoides</taxon>
    </lineage>
</organism>
<evidence type="ECO:0000256" key="5">
    <source>
        <dbReference type="SAM" id="SignalP"/>
    </source>
</evidence>
<evidence type="ECO:0000313" key="8">
    <source>
        <dbReference type="EMBL" id="SSX18379.1"/>
    </source>
</evidence>
<feature type="domain" description="Lipase" evidence="6">
    <location>
        <begin position="88"/>
        <end position="350"/>
    </location>
</feature>
<evidence type="ECO:0000256" key="3">
    <source>
        <dbReference type="ARBA" id="ARBA00022525"/>
    </source>
</evidence>
<dbReference type="OMA" id="IQPGCCC"/>
<dbReference type="InterPro" id="IPR000734">
    <property type="entry name" value="TAG_lipase"/>
</dbReference>
<dbReference type="InterPro" id="IPR033906">
    <property type="entry name" value="Lipase_N"/>
</dbReference>
<dbReference type="GO" id="GO:0005615">
    <property type="term" value="C:extracellular space"/>
    <property type="evidence" value="ECO:0007669"/>
    <property type="project" value="TreeGrafter"/>
</dbReference>
<evidence type="ECO:0000259" key="6">
    <source>
        <dbReference type="Pfam" id="PF00151"/>
    </source>
</evidence>
<dbReference type="PRINTS" id="PR00821">
    <property type="entry name" value="TAGLIPASE"/>
</dbReference>
<proteinExistence type="inferred from homology"/>
<dbReference type="Gene3D" id="3.40.50.1820">
    <property type="entry name" value="alpha/beta hydrolase"/>
    <property type="match status" value="1"/>
</dbReference>
<dbReference type="Pfam" id="PF00151">
    <property type="entry name" value="Lipase"/>
    <property type="match status" value="1"/>
</dbReference>
<dbReference type="GO" id="GO:0016298">
    <property type="term" value="F:lipase activity"/>
    <property type="evidence" value="ECO:0007669"/>
    <property type="project" value="InterPro"/>
</dbReference>
<evidence type="ECO:0000256" key="1">
    <source>
        <dbReference type="ARBA" id="ARBA00004613"/>
    </source>
</evidence>